<reference evidence="12" key="1">
    <citation type="journal article" date="2019" name="Int. J. Syst. Evol. Microbiol.">
        <title>The Global Catalogue of Microorganisms (GCM) 10K type strain sequencing project: providing services to taxonomists for standard genome sequencing and annotation.</title>
        <authorList>
            <consortium name="The Broad Institute Genomics Platform"/>
            <consortium name="The Broad Institute Genome Sequencing Center for Infectious Disease"/>
            <person name="Wu L."/>
            <person name="Ma J."/>
        </authorList>
    </citation>
    <scope>NUCLEOTIDE SEQUENCE [LARGE SCALE GENOMIC DNA]</scope>
    <source>
        <strain evidence="12">JCM 9933</strain>
    </source>
</reference>
<dbReference type="Gene3D" id="3.30.1360.40">
    <property type="match status" value="1"/>
</dbReference>
<dbReference type="InterPro" id="IPR013760">
    <property type="entry name" value="Topo_IIA-like_dom_sf"/>
</dbReference>
<feature type="site" description="Interaction with DNA" evidence="7">
    <location>
        <position position="91"/>
    </location>
</feature>
<comment type="subunit">
    <text evidence="7">Heterotetramer composed of ParC and ParE.</text>
</comment>
<dbReference type="CDD" id="cd00187">
    <property type="entry name" value="TOP4c"/>
    <property type="match status" value="1"/>
</dbReference>
<evidence type="ECO:0000259" key="10">
    <source>
        <dbReference type="PROSITE" id="PS52040"/>
    </source>
</evidence>
<dbReference type="InterPro" id="IPR005742">
    <property type="entry name" value="TopoIV_A_Gneg"/>
</dbReference>
<dbReference type="InterPro" id="IPR002205">
    <property type="entry name" value="Topo_IIA_dom_A"/>
</dbReference>
<evidence type="ECO:0000256" key="4">
    <source>
        <dbReference type="ARBA" id="ARBA00023125"/>
    </source>
</evidence>
<dbReference type="EC" id="5.6.2.2" evidence="7"/>
<sequence>MPDDVRHPPKGAPSGGGEERDTKLSDALSERYLAYALSTIMARSLPDVRDGLKPVHRRLLWAMHQLKLDPAAGLKKCARIVGDVMGKYHPHGDSSIYEALVRLAQDFAARYPLVEGQGNFGNIDGDNAAAMRYTEARLTEVAQALLAGIEDDAVDFRPTYDGLEQEPVVLPAAFPNLLANGANGIAVGMATSIPPHNAGELCSAALELVRNPQATTRDLLRHVPGPDFPTGGILVEPPDSIAEAYETGRGGFRLRAKWEREALKNGAWQIVVTEIPYQVAKSRLIEQVAQLMEERKLPLLGDIRDESTDVIRLVLEPKARTVDPAVLMETLFRATQLETRFSLNMNVLDADRTPRVMGLREVLRAWLDHRHVVLVRRTEHRLAAIARRLEILDGYLIVYLNLDEVIRIVRYEDEPKPALVAAFGLTDIQADAVLNMRLRSLRKLEEMEIRREHKKLTTEQNKLQGLMKSEAKRWKAIEEELEATRAKFGDGALGARRTETGRVLPAVLVDEAAFTEKEPITVILSAKGWIRAQKGHLPPETEHRFKEGDSLHTWVHAMSTDRIALFATNGKAYTLKADAIPRGRGDGQPVRLMVELANEDEIVSLFVHTDDAKYLVATTDGKGFVAKAADLLSERRTGKQVLVVDAGKQAALCVPAEGDTVAVVGENRKLLLFPLDQVPEMARGRGVQLQSYKDGGLSDAKVFTRKDGLSWRLGERVRVETDLAPWRGNRAGAGRVPPNGFPRDNRFGE</sequence>
<dbReference type="Pfam" id="PF03989">
    <property type="entry name" value="DNA_gyraseA_C"/>
    <property type="match status" value="2"/>
</dbReference>
<comment type="function">
    <text evidence="7">Topoisomerase IV is essential for chromosome segregation. It relaxes supercoiled DNA. Performs the decatenation events required during the replication of a circular DNA molecule.</text>
</comment>
<dbReference type="InterPro" id="IPR013758">
    <property type="entry name" value="Topo_IIA_A/C_ab"/>
</dbReference>
<dbReference type="EMBL" id="BAAAFZ010000007">
    <property type="protein sequence ID" value="GAA0569136.1"/>
    <property type="molecule type" value="Genomic_DNA"/>
</dbReference>
<keyword evidence="12" id="KW-1185">Reference proteome</keyword>
<dbReference type="InterPro" id="IPR035516">
    <property type="entry name" value="Gyrase/topoIV_suA_C"/>
</dbReference>
<dbReference type="InterPro" id="IPR006691">
    <property type="entry name" value="GyrA/parC_rep"/>
</dbReference>
<feature type="domain" description="Topo IIA-type catalytic" evidence="10">
    <location>
        <begin position="45"/>
        <end position="508"/>
    </location>
</feature>
<keyword evidence="6 7" id="KW-0413">Isomerase</keyword>
<dbReference type="HAMAP" id="MF_00936">
    <property type="entry name" value="ParC_type1"/>
    <property type="match status" value="1"/>
</dbReference>
<dbReference type="Gene3D" id="3.90.199.10">
    <property type="entry name" value="Topoisomerase II, domain 5"/>
    <property type="match status" value="1"/>
</dbReference>
<feature type="region of interest" description="Disordered" evidence="9">
    <location>
        <begin position="729"/>
        <end position="749"/>
    </location>
</feature>
<evidence type="ECO:0000313" key="12">
    <source>
        <dbReference type="Proteomes" id="UP001501588"/>
    </source>
</evidence>
<accession>A0ABP3PK05</accession>
<evidence type="ECO:0000256" key="9">
    <source>
        <dbReference type="SAM" id="MobiDB-lite"/>
    </source>
</evidence>
<comment type="subcellular location">
    <subcellularLocation>
        <location evidence="7">Cell membrane</location>
        <topology evidence="7">Peripheral membrane protein</topology>
    </subcellularLocation>
</comment>
<evidence type="ECO:0000313" key="11">
    <source>
        <dbReference type="EMBL" id="GAA0569136.1"/>
    </source>
</evidence>
<dbReference type="Gene3D" id="1.10.268.10">
    <property type="entry name" value="Topoisomerase, domain 3"/>
    <property type="match status" value="1"/>
</dbReference>
<keyword evidence="3 7" id="KW-0799">Topoisomerase</keyword>
<comment type="similarity">
    <text evidence="7">Belongs to the type II topoisomerase GyrA/ParC subunit family. ParC type 1 subfamily.</text>
</comment>
<organism evidence="11 12">
    <name type="scientific">Craurococcus roseus</name>
    <dbReference type="NCBI Taxonomy" id="77585"/>
    <lineage>
        <taxon>Bacteria</taxon>
        <taxon>Pseudomonadati</taxon>
        <taxon>Pseudomonadota</taxon>
        <taxon>Alphaproteobacteria</taxon>
        <taxon>Acetobacterales</taxon>
        <taxon>Acetobacteraceae</taxon>
        <taxon>Craurococcus</taxon>
    </lineage>
</organism>
<evidence type="ECO:0000256" key="8">
    <source>
        <dbReference type="PROSITE-ProRule" id="PRU01384"/>
    </source>
</evidence>
<keyword evidence="5 7" id="KW-0472">Membrane</keyword>
<evidence type="ECO:0000256" key="1">
    <source>
        <dbReference type="ARBA" id="ARBA00000185"/>
    </source>
</evidence>
<evidence type="ECO:0000256" key="6">
    <source>
        <dbReference type="ARBA" id="ARBA00023235"/>
    </source>
</evidence>
<protein>
    <recommendedName>
        <fullName evidence="7">DNA topoisomerase 4 subunit A</fullName>
        <ecNumber evidence="7">5.6.2.2</ecNumber>
    </recommendedName>
    <alternativeName>
        <fullName evidence="7">Topoisomerase IV subunit A</fullName>
    </alternativeName>
</protein>
<dbReference type="SUPFAM" id="SSF56719">
    <property type="entry name" value="Type II DNA topoisomerase"/>
    <property type="match status" value="1"/>
</dbReference>
<feature type="site" description="Transition state stabilizer" evidence="7">
    <location>
        <position position="132"/>
    </location>
</feature>
<gene>
    <name evidence="7 11" type="primary">parC</name>
    <name evidence="11" type="ORF">GCM10009416_04260</name>
</gene>
<feature type="region of interest" description="Disordered" evidence="9">
    <location>
        <begin position="1"/>
        <end position="23"/>
    </location>
</feature>
<evidence type="ECO:0000256" key="5">
    <source>
        <dbReference type="ARBA" id="ARBA00023136"/>
    </source>
</evidence>
<name>A0ABP3PK05_9PROT</name>
<keyword evidence="4 7" id="KW-0238">DNA-binding</keyword>
<dbReference type="InterPro" id="IPR050220">
    <property type="entry name" value="Type_II_DNA_Topoisomerases"/>
</dbReference>
<evidence type="ECO:0000256" key="3">
    <source>
        <dbReference type="ARBA" id="ARBA00023029"/>
    </source>
</evidence>
<dbReference type="SMART" id="SM00434">
    <property type="entry name" value="TOP4c"/>
    <property type="match status" value="1"/>
</dbReference>
<dbReference type="PANTHER" id="PTHR43493:SF1">
    <property type="entry name" value="DNA TOPOISOMERASE 4 SUBUNIT A"/>
    <property type="match status" value="1"/>
</dbReference>
<feature type="active site" description="O-(5'-phospho-DNA)-tyrosine intermediate" evidence="7 8">
    <location>
        <position position="133"/>
    </location>
</feature>
<evidence type="ECO:0000256" key="7">
    <source>
        <dbReference type="HAMAP-Rule" id="MF_00936"/>
    </source>
</evidence>
<proteinExistence type="inferred from homology"/>
<dbReference type="Pfam" id="PF00521">
    <property type="entry name" value="DNA_topoisoIV"/>
    <property type="match status" value="1"/>
</dbReference>
<dbReference type="NCBIfam" id="NF004044">
    <property type="entry name" value="PRK05561.1"/>
    <property type="match status" value="1"/>
</dbReference>
<dbReference type="Gene3D" id="2.120.10.90">
    <property type="entry name" value="DNA gyrase/topoisomerase IV, subunit A, C-terminal"/>
    <property type="match status" value="1"/>
</dbReference>
<evidence type="ECO:0000256" key="2">
    <source>
        <dbReference type="ARBA" id="ARBA00022475"/>
    </source>
</evidence>
<dbReference type="NCBIfam" id="TIGR01062">
    <property type="entry name" value="parC_Gneg"/>
    <property type="match status" value="1"/>
</dbReference>
<feature type="site" description="Interaction with DNA" evidence="7">
    <location>
        <position position="53"/>
    </location>
</feature>
<dbReference type="SUPFAM" id="SSF101904">
    <property type="entry name" value="GyrA/ParC C-terminal domain-like"/>
    <property type="match status" value="1"/>
</dbReference>
<dbReference type="InterPro" id="IPR013757">
    <property type="entry name" value="Topo_IIA_A_a_sf"/>
</dbReference>
<comment type="catalytic activity">
    <reaction evidence="1 7 8">
        <text>ATP-dependent breakage, passage and rejoining of double-stranded DNA.</text>
        <dbReference type="EC" id="5.6.2.2"/>
    </reaction>
</comment>
<keyword evidence="2 7" id="KW-1003">Cell membrane</keyword>
<dbReference type="RefSeq" id="WP_343893489.1">
    <property type="nucleotide sequence ID" value="NZ_BAAAFZ010000007.1"/>
</dbReference>
<comment type="caution">
    <text evidence="11">The sequence shown here is derived from an EMBL/GenBank/DDBJ whole genome shotgun (WGS) entry which is preliminary data.</text>
</comment>
<dbReference type="PANTHER" id="PTHR43493">
    <property type="entry name" value="DNA GYRASE/TOPOISOMERASE SUBUNIT A"/>
    <property type="match status" value="1"/>
</dbReference>
<dbReference type="Proteomes" id="UP001501588">
    <property type="component" value="Unassembled WGS sequence"/>
</dbReference>
<dbReference type="PROSITE" id="PS52040">
    <property type="entry name" value="TOPO_IIA"/>
    <property type="match status" value="1"/>
</dbReference>
<feature type="site" description="Interaction with DNA" evidence="7">
    <location>
        <position position="89"/>
    </location>
</feature>